<dbReference type="PANTHER" id="PTHR32361:SF25">
    <property type="entry name" value="FERRIC_CUPRIC REDUCTASE TRANSMEMBRANE COMPONENT 1"/>
    <property type="match status" value="1"/>
</dbReference>
<protein>
    <recommendedName>
        <fullName evidence="3">ferric-chelate reductase (NADPH)</fullName>
        <ecNumber evidence="3">1.16.1.9</ecNumber>
    </recommendedName>
</protein>
<evidence type="ECO:0000256" key="1">
    <source>
        <dbReference type="ARBA" id="ARBA00004651"/>
    </source>
</evidence>
<name>A0A1B2JE77_PICPA</name>
<evidence type="ECO:0000313" key="18">
    <source>
        <dbReference type="EMBL" id="ANZ76282.1"/>
    </source>
</evidence>
<feature type="transmembrane region" description="Helical" evidence="15">
    <location>
        <begin position="234"/>
        <end position="254"/>
    </location>
</feature>
<comment type="catalytic activity">
    <reaction evidence="14">
        <text>2 a Fe(II)-siderophore + NADP(+) + H(+) = 2 a Fe(III)-siderophore + NADPH</text>
        <dbReference type="Rhea" id="RHEA:28795"/>
        <dbReference type="Rhea" id="RHEA-COMP:11342"/>
        <dbReference type="Rhea" id="RHEA-COMP:11344"/>
        <dbReference type="ChEBI" id="CHEBI:15378"/>
        <dbReference type="ChEBI" id="CHEBI:29033"/>
        <dbReference type="ChEBI" id="CHEBI:29034"/>
        <dbReference type="ChEBI" id="CHEBI:57783"/>
        <dbReference type="ChEBI" id="CHEBI:58349"/>
        <dbReference type="EC" id="1.16.1.9"/>
    </reaction>
</comment>
<comment type="subcellular location">
    <subcellularLocation>
        <location evidence="1">Cell membrane</location>
        <topology evidence="1">Multi-pass membrane protein</topology>
    </subcellularLocation>
</comment>
<dbReference type="GO" id="GO:0006879">
    <property type="term" value="P:intracellular iron ion homeostasis"/>
    <property type="evidence" value="ECO:0007669"/>
    <property type="project" value="TreeGrafter"/>
</dbReference>
<dbReference type="Gene3D" id="3.40.50.80">
    <property type="entry name" value="Nucleotide-binding domain of ferredoxin-NADP reductase (FNR) module"/>
    <property type="match status" value="1"/>
</dbReference>
<keyword evidence="12" id="KW-0406">Ion transport</keyword>
<feature type="transmembrane region" description="Helical" evidence="15">
    <location>
        <begin position="350"/>
        <end position="368"/>
    </location>
</feature>
<dbReference type="EC" id="1.16.1.9" evidence="3"/>
<dbReference type="EMBL" id="CP014586">
    <property type="protein sequence ID" value="ANZ76282.1"/>
    <property type="molecule type" value="Genomic_DNA"/>
</dbReference>
<keyword evidence="5" id="KW-1003">Cell membrane</keyword>
<keyword evidence="16" id="KW-0732">Signal</keyword>
<evidence type="ECO:0000313" key="19">
    <source>
        <dbReference type="Proteomes" id="UP000094565"/>
    </source>
</evidence>
<sequence length="735" mass="84942">MKLGICFIWVFLVQLQTSLAVTIIDSQLASACTYYFNKFDWGCDITGTGHMAGWPCRCSSDYYLASVANCVEDVPGFSNHQRKHALKHVKSRCLLKGERDFPVSLLKELYAETKDNLVDPNEFLNMTDPTELNLPVNQTLYYNDADFEIYIRTFVQFTDHVILTQWLAWGLNYYWCFIIFLGLLNQINRHFIGLSLPMGTFFQKYVQLPGLFSKKYREPARFWKFLSFHLPSRLQILILIPFIIYTVLATALHYEVELPNVYINESYFLTLDLIGYRSGIMSFALLPTVYFFGIRNNPFALISGFSFADFNFFHKSTAIVMTIEALIHTAVWTAYAINSDGGYMSLAYQLYWKVGILGTVVIFIILFQSSSVFRERAYETFLFIHKALNIVFIASMWHHCIDFGWMGWIYSMIAIWGFDRVMRLLRIVFAGGYRKATLRLYRGDILRLTIQRPRFFPFFPGAYGFLYFYHRDLPSYCLWQSHPFTVVPSKDKKQIIFYFRARDGITSDLKQLVLKSAQVEIPLRVALEGPYGNILGLKKQLKDEKTTQFVALAGGMGICSVFPHLNNLISIYKQKGLVHVSSEDSSDSQISNEDKNLEKTKKEEYYMPLKLYWTVDDLAKVYWFADQLEWLAAHGVEVKVWHTGSKSMDDYENAEFDSLMESLKNVDFVQATNRLSLEGTLEAETKQAKELDMKNLSLFVCGPPSFNDDVRAALCNSIDLKSSLNISLEEEFFGW</sequence>
<keyword evidence="10 15" id="KW-1133">Transmembrane helix</keyword>
<dbReference type="PANTHER" id="PTHR32361">
    <property type="entry name" value="FERRIC/CUPRIC REDUCTASE TRANSMEMBRANE COMPONENT"/>
    <property type="match status" value="1"/>
</dbReference>
<dbReference type="CDD" id="cd06186">
    <property type="entry name" value="NOX_Duox_like_FAD_NADP"/>
    <property type="match status" value="1"/>
</dbReference>
<evidence type="ECO:0000256" key="9">
    <source>
        <dbReference type="ARBA" id="ARBA00022982"/>
    </source>
</evidence>
<evidence type="ECO:0000256" key="8">
    <source>
        <dbReference type="ARBA" id="ARBA00022827"/>
    </source>
</evidence>
<dbReference type="InterPro" id="IPR017938">
    <property type="entry name" value="Riboflavin_synthase-like_b-brl"/>
</dbReference>
<keyword evidence="11" id="KW-0560">Oxidoreductase</keyword>
<dbReference type="SFLD" id="SFLDG01168">
    <property type="entry name" value="Ferric_reductase_subgroup_(FRE"/>
    <property type="match status" value="1"/>
</dbReference>
<dbReference type="InterPro" id="IPR013121">
    <property type="entry name" value="Fe_red_NAD-bd_6"/>
</dbReference>
<proteinExistence type="inferred from homology"/>
<dbReference type="Pfam" id="PF01794">
    <property type="entry name" value="Ferric_reduct"/>
    <property type="match status" value="1"/>
</dbReference>
<dbReference type="InterPro" id="IPR039261">
    <property type="entry name" value="FNR_nucleotide-bd"/>
</dbReference>
<evidence type="ECO:0000256" key="10">
    <source>
        <dbReference type="ARBA" id="ARBA00022989"/>
    </source>
</evidence>
<dbReference type="GO" id="GO:0006826">
    <property type="term" value="P:iron ion transport"/>
    <property type="evidence" value="ECO:0007669"/>
    <property type="project" value="UniProtKB-ARBA"/>
</dbReference>
<evidence type="ECO:0000256" key="7">
    <source>
        <dbReference type="ARBA" id="ARBA00022692"/>
    </source>
</evidence>
<dbReference type="InterPro" id="IPR013112">
    <property type="entry name" value="FAD-bd_8"/>
</dbReference>
<feature type="chain" id="PRO_5008539423" description="ferric-chelate reductase (NADPH)" evidence="16">
    <location>
        <begin position="21"/>
        <end position="735"/>
    </location>
</feature>
<feature type="transmembrane region" description="Helical" evidence="15">
    <location>
        <begin position="316"/>
        <end position="338"/>
    </location>
</feature>
<evidence type="ECO:0000256" key="14">
    <source>
        <dbReference type="ARBA" id="ARBA00048483"/>
    </source>
</evidence>
<dbReference type="GO" id="GO:0052851">
    <property type="term" value="F:ferric-chelate reductase (NADPH) activity"/>
    <property type="evidence" value="ECO:0007669"/>
    <property type="project" value="UniProtKB-EC"/>
</dbReference>
<keyword evidence="9" id="KW-0249">Electron transport</keyword>
<dbReference type="SFLD" id="SFLDS00052">
    <property type="entry name" value="Ferric_Reductase_Domain"/>
    <property type="match status" value="1"/>
</dbReference>
<dbReference type="SUPFAM" id="SSF52343">
    <property type="entry name" value="Ferredoxin reductase-like, C-terminal NADP-linked domain"/>
    <property type="match status" value="1"/>
</dbReference>
<dbReference type="Proteomes" id="UP000094565">
    <property type="component" value="Chromosome 3"/>
</dbReference>
<feature type="transmembrane region" description="Helical" evidence="15">
    <location>
        <begin position="274"/>
        <end position="295"/>
    </location>
</feature>
<comment type="similarity">
    <text evidence="2">Belongs to the ferric reductase (FRE) family.</text>
</comment>
<keyword evidence="6" id="KW-0285">Flavoprotein</keyword>
<dbReference type="InterPro" id="IPR017927">
    <property type="entry name" value="FAD-bd_FR_type"/>
</dbReference>
<evidence type="ECO:0000256" key="12">
    <source>
        <dbReference type="ARBA" id="ARBA00023065"/>
    </source>
</evidence>
<evidence type="ECO:0000256" key="15">
    <source>
        <dbReference type="SAM" id="Phobius"/>
    </source>
</evidence>
<dbReference type="SUPFAM" id="SSF63380">
    <property type="entry name" value="Riboflavin synthase domain-like"/>
    <property type="match status" value="1"/>
</dbReference>
<evidence type="ECO:0000256" key="13">
    <source>
        <dbReference type="ARBA" id="ARBA00023136"/>
    </source>
</evidence>
<feature type="transmembrane region" description="Helical" evidence="15">
    <location>
        <begin position="166"/>
        <end position="184"/>
    </location>
</feature>
<evidence type="ECO:0000256" key="3">
    <source>
        <dbReference type="ARBA" id="ARBA00012668"/>
    </source>
</evidence>
<feature type="domain" description="FAD-binding FR-type" evidence="17">
    <location>
        <begin position="414"/>
        <end position="537"/>
    </location>
</feature>
<keyword evidence="13 15" id="KW-0472">Membrane</keyword>
<accession>A0A1B2JE77</accession>
<dbReference type="AlphaFoldDB" id="A0A1B2JE77"/>
<gene>
    <name evidence="18" type="ORF">ATY40_BA7503521</name>
</gene>
<dbReference type="Pfam" id="PF08022">
    <property type="entry name" value="FAD_binding_8"/>
    <property type="match status" value="1"/>
</dbReference>
<evidence type="ECO:0000256" key="2">
    <source>
        <dbReference type="ARBA" id="ARBA00006278"/>
    </source>
</evidence>
<dbReference type="InterPro" id="IPR013130">
    <property type="entry name" value="Fe3_Rdtase_TM_dom"/>
</dbReference>
<evidence type="ECO:0000256" key="11">
    <source>
        <dbReference type="ARBA" id="ARBA00023002"/>
    </source>
</evidence>
<evidence type="ECO:0000256" key="4">
    <source>
        <dbReference type="ARBA" id="ARBA00022448"/>
    </source>
</evidence>
<dbReference type="PROSITE" id="PS51384">
    <property type="entry name" value="FAD_FR"/>
    <property type="match status" value="1"/>
</dbReference>
<evidence type="ECO:0000259" key="17">
    <source>
        <dbReference type="PROSITE" id="PS51384"/>
    </source>
</evidence>
<dbReference type="Pfam" id="PF08030">
    <property type="entry name" value="NAD_binding_6"/>
    <property type="match status" value="1"/>
</dbReference>
<dbReference type="GO" id="GO:0005886">
    <property type="term" value="C:plasma membrane"/>
    <property type="evidence" value="ECO:0007669"/>
    <property type="project" value="UniProtKB-SubCell"/>
</dbReference>
<feature type="transmembrane region" description="Helical" evidence="15">
    <location>
        <begin position="380"/>
        <end position="399"/>
    </location>
</feature>
<keyword evidence="4" id="KW-0813">Transport</keyword>
<dbReference type="InterPro" id="IPR051410">
    <property type="entry name" value="Ferric/Cupric_Reductase"/>
</dbReference>
<keyword evidence="19" id="KW-1185">Reference proteome</keyword>
<evidence type="ECO:0000256" key="5">
    <source>
        <dbReference type="ARBA" id="ARBA00022475"/>
    </source>
</evidence>
<evidence type="ECO:0000256" key="6">
    <source>
        <dbReference type="ARBA" id="ARBA00022630"/>
    </source>
</evidence>
<evidence type="ECO:0000256" key="16">
    <source>
        <dbReference type="SAM" id="SignalP"/>
    </source>
</evidence>
<keyword evidence="8" id="KW-0274">FAD</keyword>
<keyword evidence="7 15" id="KW-0812">Transmembrane</keyword>
<reference evidence="18 19" key="1">
    <citation type="submission" date="2016-02" db="EMBL/GenBank/DDBJ databases">
        <title>Comparative genomic and transcriptomic foundation for Pichia pastoris.</title>
        <authorList>
            <person name="Love K.R."/>
            <person name="Shah K.A."/>
            <person name="Whittaker C.A."/>
            <person name="Wu J."/>
            <person name="Bartlett M.C."/>
            <person name="Ma D."/>
            <person name="Leeson R.L."/>
            <person name="Priest M."/>
            <person name="Young S.K."/>
            <person name="Love J.C."/>
        </authorList>
    </citation>
    <scope>NUCLEOTIDE SEQUENCE [LARGE SCALE GENOMIC DNA]</scope>
    <source>
        <strain evidence="18 19">ATCC 28485</strain>
    </source>
</reference>
<feature type="signal peptide" evidence="16">
    <location>
        <begin position="1"/>
        <end position="20"/>
    </location>
</feature>
<dbReference type="OrthoDB" id="167398at2759"/>
<dbReference type="GO" id="GO:0015677">
    <property type="term" value="P:copper ion import"/>
    <property type="evidence" value="ECO:0007669"/>
    <property type="project" value="TreeGrafter"/>
</dbReference>
<organism evidence="18 19">
    <name type="scientific">Komagataella pastoris</name>
    <name type="common">Yeast</name>
    <name type="synonym">Pichia pastoris</name>
    <dbReference type="NCBI Taxonomy" id="4922"/>
    <lineage>
        <taxon>Eukaryota</taxon>
        <taxon>Fungi</taxon>
        <taxon>Dikarya</taxon>
        <taxon>Ascomycota</taxon>
        <taxon>Saccharomycotina</taxon>
        <taxon>Pichiomycetes</taxon>
        <taxon>Pichiales</taxon>
        <taxon>Pichiaceae</taxon>
        <taxon>Komagataella</taxon>
    </lineage>
</organism>